<gene>
    <name evidence="5" type="ORF">TM35_000171450</name>
</gene>
<dbReference type="RefSeq" id="XP_028882339.1">
    <property type="nucleotide sequence ID" value="XM_029026224.1"/>
</dbReference>
<dbReference type="GO" id="GO:0005856">
    <property type="term" value="C:cytoskeleton"/>
    <property type="evidence" value="ECO:0007669"/>
    <property type="project" value="UniProtKB-ARBA"/>
</dbReference>
<feature type="compositionally biased region" description="Polar residues" evidence="3">
    <location>
        <begin position="42"/>
        <end position="69"/>
    </location>
</feature>
<evidence type="ECO:0000256" key="2">
    <source>
        <dbReference type="SAM" id="Coils"/>
    </source>
</evidence>
<evidence type="ECO:0000256" key="1">
    <source>
        <dbReference type="ARBA" id="ARBA00023054"/>
    </source>
</evidence>
<dbReference type="OrthoDB" id="10264063at2759"/>
<dbReference type="Proteomes" id="UP000192257">
    <property type="component" value="Unassembled WGS sequence"/>
</dbReference>
<keyword evidence="6" id="KW-1185">Reference proteome</keyword>
<dbReference type="Pfam" id="PF13863">
    <property type="entry name" value="DUF4200"/>
    <property type="match status" value="1"/>
</dbReference>
<protein>
    <submittedName>
        <fullName evidence="5">Flagellar associated protein</fullName>
    </submittedName>
</protein>
<dbReference type="GeneID" id="39986004"/>
<dbReference type="PANTHER" id="PTHR21683:SF3">
    <property type="entry name" value="CILIA AND FLAGELLA ASSOCIATED PROTEIN 100"/>
    <property type="match status" value="1"/>
</dbReference>
<reference evidence="5 6" key="1">
    <citation type="submission" date="2017-03" db="EMBL/GenBank/DDBJ databases">
        <title>An alternative strategy for trypanosome survival in the mammalian bloodstream revealed through genome and transcriptome analysis of the ubiquitous bovine parasite Trypanosoma (Megatrypanum) theileri.</title>
        <authorList>
            <person name="Kelly S."/>
            <person name="Ivens A."/>
            <person name="Mott A."/>
            <person name="O'Neill E."/>
            <person name="Emms D."/>
            <person name="Macleod O."/>
            <person name="Voorheis P."/>
            <person name="Matthews J."/>
            <person name="Matthews K."/>
            <person name="Carrington M."/>
        </authorList>
    </citation>
    <scope>NUCLEOTIDE SEQUENCE [LARGE SCALE GENOMIC DNA]</scope>
    <source>
        <strain evidence="5">Edinburgh</strain>
    </source>
</reference>
<evidence type="ECO:0000313" key="5">
    <source>
        <dbReference type="EMBL" id="ORC88273.1"/>
    </source>
</evidence>
<proteinExistence type="predicted"/>
<dbReference type="InterPro" id="IPR025252">
    <property type="entry name" value="DUF4200"/>
</dbReference>
<evidence type="ECO:0000256" key="3">
    <source>
        <dbReference type="SAM" id="MobiDB-lite"/>
    </source>
</evidence>
<feature type="region of interest" description="Disordered" evidence="3">
    <location>
        <begin position="418"/>
        <end position="451"/>
    </location>
</feature>
<dbReference type="EMBL" id="NBCO01000017">
    <property type="protein sequence ID" value="ORC88273.1"/>
    <property type="molecule type" value="Genomic_DNA"/>
</dbReference>
<feature type="compositionally biased region" description="Basic and acidic residues" evidence="3">
    <location>
        <begin position="610"/>
        <end position="622"/>
    </location>
</feature>
<feature type="compositionally biased region" description="Basic and acidic residues" evidence="3">
    <location>
        <begin position="648"/>
        <end position="661"/>
    </location>
</feature>
<dbReference type="VEuPathDB" id="TriTrypDB:TM35_000171450"/>
<evidence type="ECO:0000313" key="6">
    <source>
        <dbReference type="Proteomes" id="UP000192257"/>
    </source>
</evidence>
<name>A0A1X0NUV9_9TRYP</name>
<feature type="region of interest" description="Disordered" evidence="3">
    <location>
        <begin position="41"/>
        <end position="69"/>
    </location>
</feature>
<accession>A0A1X0NUV9</accession>
<feature type="region of interest" description="Disordered" evidence="3">
    <location>
        <begin position="605"/>
        <end position="670"/>
    </location>
</feature>
<feature type="domain" description="DUF4200" evidence="4">
    <location>
        <begin position="85"/>
        <end position="202"/>
    </location>
</feature>
<dbReference type="PANTHER" id="PTHR21683">
    <property type="entry name" value="COILED-COIL DOMAIN-CONTAINING PROTEIN 42 LIKE-2-LIKE-RELATED"/>
    <property type="match status" value="1"/>
</dbReference>
<dbReference type="STRING" id="67003.A0A1X0NUV9"/>
<feature type="coiled-coil region" evidence="2">
    <location>
        <begin position="92"/>
        <end position="140"/>
    </location>
</feature>
<comment type="caution">
    <text evidence="5">The sequence shown here is derived from an EMBL/GenBank/DDBJ whole genome shotgun (WGS) entry which is preliminary data.</text>
</comment>
<feature type="region of interest" description="Disordered" evidence="3">
    <location>
        <begin position="473"/>
        <end position="552"/>
    </location>
</feature>
<organism evidence="5 6">
    <name type="scientific">Trypanosoma theileri</name>
    <dbReference type="NCBI Taxonomy" id="67003"/>
    <lineage>
        <taxon>Eukaryota</taxon>
        <taxon>Discoba</taxon>
        <taxon>Euglenozoa</taxon>
        <taxon>Kinetoplastea</taxon>
        <taxon>Metakinetoplastina</taxon>
        <taxon>Trypanosomatida</taxon>
        <taxon>Trypanosomatidae</taxon>
        <taxon>Trypanosoma</taxon>
    </lineage>
</organism>
<keyword evidence="5" id="KW-0966">Cell projection</keyword>
<keyword evidence="1 2" id="KW-0175">Coiled coil</keyword>
<dbReference type="AlphaFoldDB" id="A0A1X0NUV9"/>
<sequence length="670" mass="75998">MPRGANPFREPATPGNTDGTVAEDIKRDDAAMAREWAAATRLSETQKTNTQSIALHNTTSTNTSARQTRGTRTVEIKETHSTEAFIAKKREVGLMRLALANKEAEKRHLEEEMDRVEKRLRQQQEQLASTEEKFNNFLKHSNLEQDAAVRRAEVESKAKQERLIDIKKLSAQIGHVEQDMRKTEAQLELCKEYKSFMDSLTPPQWFYDVLCDLRVKDANMVILRETEEKYAQRAQELSDAAAIQAARRASRVQFFSSVRDRASFLENGAGNKSNGDEEEEEIPLETLLEQLQHTLEAEAQERQENAAERIKEEVSALPVEKVRAILDNDYPQERIPMYFAEPDQILDIFINVEEGNLFLIQNSQELEEELERVAMEYLREQEEMTTMVRQRHAQMESLATRIKEAQQRLSQLEERLADLESSDTAVAAAGDGSRRTKGLSSPRQKDEETVMKQEELKKRIELAVAEIFSCINQHPTPGTRAHGEEAEGAGDQAHRLKKSKGSTTATGKKPRPTSPLTTGKGKGKKKEINPSPSALGGGTGGNVDHADDDAGANMGPVEMLTIIENKVDEYHRYITNPENGVEESLIMSVIKARDKERRRKARMLHLAKQSSEREERNQRALERSQAPVVKHRGKPIMWRSRPPVETVKNAETKHRSVAMKEADEDEEFFR</sequence>
<dbReference type="InterPro" id="IPR051147">
    <property type="entry name" value="CFAP_domain-containing"/>
</dbReference>
<keyword evidence="5" id="KW-0282">Flagellum</keyword>
<keyword evidence="5" id="KW-0969">Cilium</keyword>
<evidence type="ECO:0000259" key="4">
    <source>
        <dbReference type="Pfam" id="PF13863"/>
    </source>
</evidence>
<feature type="region of interest" description="Disordered" evidence="3">
    <location>
        <begin position="1"/>
        <end position="24"/>
    </location>
</feature>